<accession>A0A939ILL5</accession>
<evidence type="ECO:0000256" key="1">
    <source>
        <dbReference type="ARBA" id="ARBA00015125"/>
    </source>
</evidence>
<dbReference type="InterPro" id="IPR052155">
    <property type="entry name" value="Biofilm_reg_signaling"/>
</dbReference>
<feature type="domain" description="EAL" evidence="5">
    <location>
        <begin position="481"/>
        <end position="737"/>
    </location>
</feature>
<dbReference type="PROSITE" id="PS50887">
    <property type="entry name" value="GGDEF"/>
    <property type="match status" value="1"/>
</dbReference>
<dbReference type="CDD" id="cd01949">
    <property type="entry name" value="GGDEF"/>
    <property type="match status" value="1"/>
</dbReference>
<dbReference type="InterPro" id="IPR029787">
    <property type="entry name" value="Nucleotide_cyclase"/>
</dbReference>
<dbReference type="SUPFAM" id="SSF141868">
    <property type="entry name" value="EAL domain-like"/>
    <property type="match status" value="1"/>
</dbReference>
<comment type="caution">
    <text evidence="7">The sequence shown here is derived from an EMBL/GenBank/DDBJ whole genome shotgun (WGS) entry which is preliminary data.</text>
</comment>
<dbReference type="RefSeq" id="WP_206560058.1">
    <property type="nucleotide sequence ID" value="NZ_JAFKCZ010000005.1"/>
</dbReference>
<feature type="domain" description="PAS" evidence="3">
    <location>
        <begin position="180"/>
        <end position="252"/>
    </location>
</feature>
<dbReference type="SMART" id="SM00091">
    <property type="entry name" value="PAS"/>
    <property type="match status" value="1"/>
</dbReference>
<dbReference type="PROSITE" id="PS50113">
    <property type="entry name" value="PAC"/>
    <property type="match status" value="1"/>
</dbReference>
<dbReference type="NCBIfam" id="TIGR00229">
    <property type="entry name" value="sensory_box"/>
    <property type="match status" value="1"/>
</dbReference>
<dbReference type="Gene3D" id="1.10.490.10">
    <property type="entry name" value="Globins"/>
    <property type="match status" value="1"/>
</dbReference>
<dbReference type="SUPFAM" id="SSF55785">
    <property type="entry name" value="PYP-like sensor domain (PAS domain)"/>
    <property type="match status" value="1"/>
</dbReference>
<name>A0A939ILL5_9GAMM</name>
<dbReference type="CDD" id="cd01948">
    <property type="entry name" value="EAL"/>
    <property type="match status" value="1"/>
</dbReference>
<dbReference type="InterPro" id="IPR012292">
    <property type="entry name" value="Globin/Proto"/>
</dbReference>
<dbReference type="InterPro" id="IPR000700">
    <property type="entry name" value="PAS-assoc_C"/>
</dbReference>
<dbReference type="GO" id="GO:0019825">
    <property type="term" value="F:oxygen binding"/>
    <property type="evidence" value="ECO:0007669"/>
    <property type="project" value="InterPro"/>
</dbReference>
<dbReference type="PANTHER" id="PTHR44757:SF2">
    <property type="entry name" value="BIOFILM ARCHITECTURE MAINTENANCE PROTEIN MBAA"/>
    <property type="match status" value="1"/>
</dbReference>
<dbReference type="InterPro" id="IPR001633">
    <property type="entry name" value="EAL_dom"/>
</dbReference>
<evidence type="ECO:0000259" key="6">
    <source>
        <dbReference type="PROSITE" id="PS50887"/>
    </source>
</evidence>
<dbReference type="Pfam" id="PF11563">
    <property type="entry name" value="Protoglobin"/>
    <property type="match status" value="1"/>
</dbReference>
<dbReference type="PROSITE" id="PS50883">
    <property type="entry name" value="EAL"/>
    <property type="match status" value="1"/>
</dbReference>
<gene>
    <name evidence="7" type="ORF">JYP50_08460</name>
</gene>
<evidence type="ECO:0000256" key="2">
    <source>
        <dbReference type="ARBA" id="ARBA00029839"/>
    </source>
</evidence>
<dbReference type="InterPro" id="IPR035965">
    <property type="entry name" value="PAS-like_dom_sf"/>
</dbReference>
<dbReference type="InterPro" id="IPR009050">
    <property type="entry name" value="Globin-like_sf"/>
</dbReference>
<dbReference type="InterPro" id="IPR035919">
    <property type="entry name" value="EAL_sf"/>
</dbReference>
<feature type="domain" description="PAC" evidence="4">
    <location>
        <begin position="256"/>
        <end position="307"/>
    </location>
</feature>
<organism evidence="7 8">
    <name type="scientific">Parahaliea mediterranea</name>
    <dbReference type="NCBI Taxonomy" id="651086"/>
    <lineage>
        <taxon>Bacteria</taxon>
        <taxon>Pseudomonadati</taxon>
        <taxon>Pseudomonadota</taxon>
        <taxon>Gammaproteobacteria</taxon>
        <taxon>Cellvibrionales</taxon>
        <taxon>Halieaceae</taxon>
        <taxon>Parahaliea</taxon>
    </lineage>
</organism>
<dbReference type="CDD" id="cd01068">
    <property type="entry name" value="globin_sensor"/>
    <property type="match status" value="1"/>
</dbReference>
<reference evidence="7" key="1">
    <citation type="submission" date="2021-02" db="EMBL/GenBank/DDBJ databases">
        <title>PHA producing bacteria isolated from coastal sediment in Guangdong, Shenzhen.</title>
        <authorList>
            <person name="Zheng W."/>
            <person name="Yu S."/>
            <person name="Huang Y."/>
        </authorList>
    </citation>
    <scope>NUCLEOTIDE SEQUENCE</scope>
    <source>
        <strain evidence="7">TN14-10</strain>
    </source>
</reference>
<dbReference type="Proteomes" id="UP000664303">
    <property type="component" value="Unassembled WGS sequence"/>
</dbReference>
<dbReference type="AlphaFoldDB" id="A0A939ILL5"/>
<proteinExistence type="predicted"/>
<evidence type="ECO:0000313" key="8">
    <source>
        <dbReference type="Proteomes" id="UP000664303"/>
    </source>
</evidence>
<dbReference type="Gene3D" id="3.30.70.270">
    <property type="match status" value="1"/>
</dbReference>
<dbReference type="Pfam" id="PF08447">
    <property type="entry name" value="PAS_3"/>
    <property type="match status" value="1"/>
</dbReference>
<sequence>MDKADFLDSIIEQMGLEQREVDERLRFLQWGPEDQQRLTALGGTMGDVHHDFVNSLYEVLHQFPDTNAILDKGGVEARLRKLQTDYYARLINDTIDTTYVRDRARIGQIHEKVDVRLKWYLGAYRLYLCHMLNRLSGHSRGSLGSEDIETYNSLLKKVFFDMTIAAESYVLAKHRALRQSESRYAHAMRGANDGLWDWDLASDTMYVSERWEAMLGMSCGQLGTSARDWLRRVHPEDRLALKKSVVDHIRGRTELIRCQYRILHQSGDYLWVLARGVMELDTEGNKRVAGSQSDISDYIKIQQQLERDAGHDPLTGLINRSRLNDILLDISHRLQRPGARRAALLFIDLDRFKLINDSMGHALGDEVLVQVASRLGRCLRPGDHVARFGGDEFVMVLDDLAQPSDAEEVAGRVLRCMREPLFLNDRSLVVNASIGVAAMEPGQTPENMLQAADLALFSAKDAGKARFKRYNRVMQEHSRWRLDIESAALQALKRDEFSIVYQPVFDLRQGPDAPPVAVEALLRWRHNGDSIPPRAFIPVLEESGEIIPVSYWVIEQVCHQVRSWQLDGWHHLIGSVNLSVPQLREPDFARRLQQIIVEAGLAPDKLVLELTESMLINQSDNALPVVRELVAMGVQVALDDFGTGYSSLGYLNRFPLQIIKLDRTFLKHAHQDEQQGAICRAIIRLCDSLGLAVVAEGIEHDEQLGFLVGEQCYLGQGYLLSKPQPAAAITQWLHNGVRGPAARSKEARIETIPIQK</sequence>
<dbReference type="InterPro" id="IPR039379">
    <property type="entry name" value="Protoglobin_sensor_dom"/>
</dbReference>
<dbReference type="Gene3D" id="3.30.450.20">
    <property type="entry name" value="PAS domain"/>
    <property type="match status" value="1"/>
</dbReference>
<protein>
    <recommendedName>
        <fullName evidence="1">Diguanylate cyclase DosC</fullName>
    </recommendedName>
    <alternativeName>
        <fullName evidence="2">Direct oxygen-sensing cyclase</fullName>
    </alternativeName>
</protein>
<dbReference type="InterPro" id="IPR000160">
    <property type="entry name" value="GGDEF_dom"/>
</dbReference>
<dbReference type="SUPFAM" id="SSF46458">
    <property type="entry name" value="Globin-like"/>
    <property type="match status" value="1"/>
</dbReference>
<dbReference type="SUPFAM" id="SSF55073">
    <property type="entry name" value="Nucleotide cyclase"/>
    <property type="match status" value="1"/>
</dbReference>
<feature type="domain" description="GGDEF" evidence="6">
    <location>
        <begin position="340"/>
        <end position="472"/>
    </location>
</feature>
<dbReference type="NCBIfam" id="TIGR00254">
    <property type="entry name" value="GGDEF"/>
    <property type="match status" value="1"/>
</dbReference>
<dbReference type="Pfam" id="PF00990">
    <property type="entry name" value="GGDEF"/>
    <property type="match status" value="1"/>
</dbReference>
<evidence type="ECO:0000259" key="3">
    <source>
        <dbReference type="PROSITE" id="PS50112"/>
    </source>
</evidence>
<dbReference type="InterPro" id="IPR013655">
    <property type="entry name" value="PAS_fold_3"/>
</dbReference>
<evidence type="ECO:0000259" key="4">
    <source>
        <dbReference type="PROSITE" id="PS50113"/>
    </source>
</evidence>
<dbReference type="GO" id="GO:0020037">
    <property type="term" value="F:heme binding"/>
    <property type="evidence" value="ECO:0007669"/>
    <property type="project" value="InterPro"/>
</dbReference>
<dbReference type="Gene3D" id="3.20.20.450">
    <property type="entry name" value="EAL domain"/>
    <property type="match status" value="1"/>
</dbReference>
<dbReference type="Pfam" id="PF00563">
    <property type="entry name" value="EAL"/>
    <property type="match status" value="1"/>
</dbReference>
<evidence type="ECO:0000313" key="7">
    <source>
        <dbReference type="EMBL" id="MBN7796620.1"/>
    </source>
</evidence>
<dbReference type="PROSITE" id="PS50112">
    <property type="entry name" value="PAS"/>
    <property type="match status" value="1"/>
</dbReference>
<dbReference type="InterPro" id="IPR044398">
    <property type="entry name" value="Globin-sensor_dom"/>
</dbReference>
<dbReference type="SMART" id="SM00267">
    <property type="entry name" value="GGDEF"/>
    <property type="match status" value="1"/>
</dbReference>
<evidence type="ECO:0000259" key="5">
    <source>
        <dbReference type="PROSITE" id="PS50883"/>
    </source>
</evidence>
<keyword evidence="8" id="KW-1185">Reference proteome</keyword>
<dbReference type="SMART" id="SM00052">
    <property type="entry name" value="EAL"/>
    <property type="match status" value="1"/>
</dbReference>
<dbReference type="InterPro" id="IPR000014">
    <property type="entry name" value="PAS"/>
</dbReference>
<dbReference type="InterPro" id="IPR043128">
    <property type="entry name" value="Rev_trsase/Diguanyl_cyclase"/>
</dbReference>
<dbReference type="CDD" id="cd00130">
    <property type="entry name" value="PAS"/>
    <property type="match status" value="1"/>
</dbReference>
<dbReference type="PANTHER" id="PTHR44757">
    <property type="entry name" value="DIGUANYLATE CYCLASE DGCP"/>
    <property type="match status" value="1"/>
</dbReference>
<dbReference type="EMBL" id="JAFKCZ010000005">
    <property type="protein sequence ID" value="MBN7796620.1"/>
    <property type="molecule type" value="Genomic_DNA"/>
</dbReference>